<dbReference type="Proteomes" id="UP000002505">
    <property type="component" value="Plasmid pACHL02"/>
</dbReference>
<dbReference type="HOGENOM" id="CLU_042071_0_0_11"/>
<evidence type="ECO:0000259" key="5">
    <source>
        <dbReference type="Pfam" id="PF00251"/>
    </source>
</evidence>
<dbReference type="InterPro" id="IPR013320">
    <property type="entry name" value="ConA-like_dom_sf"/>
</dbReference>
<evidence type="ECO:0000256" key="3">
    <source>
        <dbReference type="ARBA" id="ARBA00022801"/>
    </source>
</evidence>
<geneLocation type="plasmid" evidence="6 7">
    <name>pACHL02</name>
</geneLocation>
<dbReference type="InterPro" id="IPR013148">
    <property type="entry name" value="Glyco_hydro_32_N"/>
</dbReference>
<dbReference type="PANTHER" id="PTHR43101:SF1">
    <property type="entry name" value="BETA-FRUCTOSIDASE"/>
    <property type="match status" value="1"/>
</dbReference>
<dbReference type="Pfam" id="PF00251">
    <property type="entry name" value="Glyco_hydro_32N"/>
    <property type="match status" value="1"/>
</dbReference>
<keyword evidence="7" id="KW-1185">Reference proteome</keyword>
<dbReference type="SUPFAM" id="SSF49899">
    <property type="entry name" value="Concanavalin A-like lectins/glucanases"/>
    <property type="match status" value="1"/>
</dbReference>
<evidence type="ECO:0000313" key="6">
    <source>
        <dbReference type="EMBL" id="ACL42575.1"/>
    </source>
</evidence>
<name>B8HJH7_PSECP</name>
<organism evidence="6 7">
    <name type="scientific">Pseudarthrobacter chlorophenolicus (strain ATCC 700700 / DSM 12829 / CIP 107037 / JCM 12360 / KCTC 9906 / NCIMB 13794 / A6)</name>
    <name type="common">Arthrobacter chlorophenolicus</name>
    <dbReference type="NCBI Taxonomy" id="452863"/>
    <lineage>
        <taxon>Bacteria</taxon>
        <taxon>Bacillati</taxon>
        <taxon>Actinomycetota</taxon>
        <taxon>Actinomycetes</taxon>
        <taxon>Micrococcales</taxon>
        <taxon>Micrococcaceae</taxon>
        <taxon>Pseudarthrobacter</taxon>
    </lineage>
</organism>
<evidence type="ECO:0000256" key="4">
    <source>
        <dbReference type="ARBA" id="ARBA00023295"/>
    </source>
</evidence>
<sequence>MSSIYYQHPNTWFGDCMPLYADGAFQLYHQRDTRKPGPFGEPFGWALARTTDFVNYEDLGESLEKGADDAQDQFIFAGSVFEAKGTYYAVYTGYNRDYPDQDKASQVLMIATSTDLVNWTKTDRSLVIPQDGYDKDDWRDPFILWDDEREVFLMILGARLEGDKKLLTGRTVAFTSTDLANWEFEGDFWAPDLYTMHEMPDLFKMGEWWYLLTTEYSDKSKTVYRMSRSLSGPWSAPVDDAFDGRSYYAARSASDGEHRYLFGWVATKEGEKDSAPWQWGGTLVVHEVYQRLDGSLGVRIPDTVTSAFSDHTQLLEQPRAVSNADGRAQLSLDEQADSTFLWETTVSVAEGTRSFALLLAQDEASGDAYEFLFEVGENRLRFDKVPNYPWNRYDNKGLERPFTVTPGDKIHIQVIVDGSIATVYADGVALNARIYDAKGQTLAIQAIDGEVTVHDSVLRHLSQEPAEAALATANATI</sequence>
<feature type="domain" description="Glycosyl hydrolase family 32 N-terminal" evidence="5">
    <location>
        <begin position="12"/>
        <end position="283"/>
    </location>
</feature>
<dbReference type="CAZy" id="GH32">
    <property type="family name" value="Glycoside Hydrolase Family 32"/>
</dbReference>
<keyword evidence="3 6" id="KW-0378">Hydrolase</keyword>
<dbReference type="AlphaFoldDB" id="B8HJH7"/>
<keyword evidence="4" id="KW-0326">Glycosidase</keyword>
<dbReference type="SUPFAM" id="SSF75005">
    <property type="entry name" value="Arabinanase/levansucrase/invertase"/>
    <property type="match status" value="1"/>
</dbReference>
<protein>
    <recommendedName>
        <fullName evidence="2">beta-fructofuranosidase</fullName>
        <ecNumber evidence="2">3.2.1.26</ecNumber>
    </recommendedName>
</protein>
<evidence type="ECO:0000256" key="1">
    <source>
        <dbReference type="ARBA" id="ARBA00009902"/>
    </source>
</evidence>
<evidence type="ECO:0000256" key="2">
    <source>
        <dbReference type="ARBA" id="ARBA00012758"/>
    </source>
</evidence>
<dbReference type="eggNOG" id="COG1621">
    <property type="taxonomic scope" value="Bacteria"/>
</dbReference>
<dbReference type="Gene3D" id="2.115.10.20">
    <property type="entry name" value="Glycosyl hydrolase domain, family 43"/>
    <property type="match status" value="1"/>
</dbReference>
<dbReference type="EMBL" id="CP001343">
    <property type="protein sequence ID" value="ACL42575.1"/>
    <property type="molecule type" value="Genomic_DNA"/>
</dbReference>
<dbReference type="EC" id="3.2.1.26" evidence="2"/>
<dbReference type="KEGG" id="ach:Achl_4624"/>
<proteinExistence type="inferred from homology"/>
<dbReference type="PANTHER" id="PTHR43101">
    <property type="entry name" value="BETA-FRUCTOSIDASE"/>
    <property type="match status" value="1"/>
</dbReference>
<reference evidence="6" key="1">
    <citation type="submission" date="2009-01" db="EMBL/GenBank/DDBJ databases">
        <title>Complete sequence of plasmid2 of Arthrobacter chlorophenolicus A6.</title>
        <authorList>
            <consortium name="US DOE Joint Genome Institute"/>
            <person name="Lucas S."/>
            <person name="Copeland A."/>
            <person name="Lapidus A."/>
            <person name="Glavina del Rio T."/>
            <person name="Tice H."/>
            <person name="Bruce D."/>
            <person name="Goodwin L."/>
            <person name="Pitluck S."/>
            <person name="Goltsman E."/>
            <person name="Clum A."/>
            <person name="Larimer F."/>
            <person name="Land M."/>
            <person name="Hauser L."/>
            <person name="Kyrpides N."/>
            <person name="Mikhailova N."/>
            <person name="Jansson J."/>
            <person name="Richardson P."/>
        </authorList>
    </citation>
    <scope>NUCLEOTIDE SEQUENCE [LARGE SCALE GENOMIC DNA]</scope>
    <source>
        <strain evidence="6">A6</strain>
        <plasmid evidence="6">pACHL02</plasmid>
    </source>
</reference>
<keyword evidence="6" id="KW-0614">Plasmid</keyword>
<dbReference type="SMART" id="SM00640">
    <property type="entry name" value="Glyco_32"/>
    <property type="match status" value="1"/>
</dbReference>
<dbReference type="CDD" id="cd08995">
    <property type="entry name" value="GH32_EcAec43-like"/>
    <property type="match status" value="1"/>
</dbReference>
<dbReference type="Gene3D" id="2.60.120.560">
    <property type="entry name" value="Exo-inulinase, domain 1"/>
    <property type="match status" value="1"/>
</dbReference>
<gene>
    <name evidence="6" type="ordered locus">Achl_4624</name>
</gene>
<dbReference type="InterPro" id="IPR001362">
    <property type="entry name" value="Glyco_hydro_32"/>
</dbReference>
<dbReference type="GO" id="GO:0005975">
    <property type="term" value="P:carbohydrate metabolic process"/>
    <property type="evidence" value="ECO:0007669"/>
    <property type="project" value="InterPro"/>
</dbReference>
<dbReference type="InterPro" id="IPR023296">
    <property type="entry name" value="Glyco_hydro_beta-prop_sf"/>
</dbReference>
<dbReference type="RefSeq" id="WP_012623605.1">
    <property type="nucleotide sequence ID" value="NC_011881.1"/>
</dbReference>
<comment type="similarity">
    <text evidence="1">Belongs to the glycosyl hydrolase 32 family.</text>
</comment>
<evidence type="ECO:0000313" key="7">
    <source>
        <dbReference type="Proteomes" id="UP000002505"/>
    </source>
</evidence>
<accession>B8HJH7</accession>
<dbReference type="InterPro" id="IPR051214">
    <property type="entry name" value="GH32_Enzymes"/>
</dbReference>
<dbReference type="GO" id="GO:0004564">
    <property type="term" value="F:beta-fructofuranosidase activity"/>
    <property type="evidence" value="ECO:0007669"/>
    <property type="project" value="UniProtKB-EC"/>
</dbReference>